<dbReference type="InterPro" id="IPR007749">
    <property type="entry name" value="DUF677"/>
</dbReference>
<feature type="region of interest" description="Disordered" evidence="10">
    <location>
        <begin position="182"/>
        <end position="201"/>
    </location>
</feature>
<evidence type="ECO:0000256" key="9">
    <source>
        <dbReference type="ARBA" id="ARBA00023326"/>
    </source>
</evidence>
<dbReference type="SUPFAM" id="SSF53955">
    <property type="entry name" value="Lysozyme-like"/>
    <property type="match status" value="1"/>
</dbReference>
<evidence type="ECO:0000256" key="5">
    <source>
        <dbReference type="ARBA" id="ARBA00022692"/>
    </source>
</evidence>
<organism evidence="13 14">
    <name type="scientific">Cocos nucifera</name>
    <name type="common">Coconut palm</name>
    <dbReference type="NCBI Taxonomy" id="13894"/>
    <lineage>
        <taxon>Eukaryota</taxon>
        <taxon>Viridiplantae</taxon>
        <taxon>Streptophyta</taxon>
        <taxon>Embryophyta</taxon>
        <taxon>Tracheophyta</taxon>
        <taxon>Spermatophyta</taxon>
        <taxon>Magnoliopsida</taxon>
        <taxon>Liliopsida</taxon>
        <taxon>Arecaceae</taxon>
        <taxon>Arecoideae</taxon>
        <taxon>Cocoseae</taxon>
        <taxon>Attaleinae</taxon>
        <taxon>Cocos</taxon>
    </lineage>
</organism>
<reference evidence="13" key="2">
    <citation type="submission" date="2019-07" db="EMBL/GenBank/DDBJ databases">
        <authorList>
            <person name="Yang Y."/>
            <person name="Bocs S."/>
            <person name="Baudouin L."/>
        </authorList>
    </citation>
    <scope>NUCLEOTIDE SEQUENCE</scope>
    <source>
        <tissue evidence="13">Spear leaf of Hainan Tall coconut</tissue>
    </source>
</reference>
<feature type="chain" id="PRO_5035472345" description="chitinase" evidence="11">
    <location>
        <begin position="21"/>
        <end position="510"/>
    </location>
</feature>
<dbReference type="EC" id="3.2.1.14" evidence="4"/>
<dbReference type="GO" id="GO:0008843">
    <property type="term" value="F:endochitinase activity"/>
    <property type="evidence" value="ECO:0007669"/>
    <property type="project" value="UniProtKB-EC"/>
</dbReference>
<dbReference type="AlphaFoldDB" id="A0A8K0IN47"/>
<evidence type="ECO:0000313" key="14">
    <source>
        <dbReference type="Proteomes" id="UP000797356"/>
    </source>
</evidence>
<dbReference type="Gene3D" id="1.10.530.10">
    <property type="match status" value="1"/>
</dbReference>
<comment type="similarity">
    <text evidence="3">Belongs to the UPF0496 family.</text>
</comment>
<evidence type="ECO:0000256" key="6">
    <source>
        <dbReference type="ARBA" id="ARBA00022989"/>
    </source>
</evidence>
<name>A0A8K0IN47_COCNU</name>
<dbReference type="PANTHER" id="PTHR31113:SF5">
    <property type="entry name" value="OS04G0405700 PROTEIN"/>
    <property type="match status" value="1"/>
</dbReference>
<dbReference type="EMBL" id="CM017882">
    <property type="protein sequence ID" value="KAG1363316.1"/>
    <property type="molecule type" value="Genomic_DNA"/>
</dbReference>
<keyword evidence="11" id="KW-0732">Signal</keyword>
<comment type="catalytic activity">
    <reaction evidence="1">
        <text>Random endo-hydrolysis of N-acetyl-beta-D-glucosaminide (1-&gt;4)-beta-linkages in chitin and chitodextrins.</text>
        <dbReference type="EC" id="3.2.1.14"/>
    </reaction>
</comment>
<dbReference type="GO" id="GO:0016020">
    <property type="term" value="C:membrane"/>
    <property type="evidence" value="ECO:0007669"/>
    <property type="project" value="UniProtKB-SubCell"/>
</dbReference>
<dbReference type="Proteomes" id="UP000797356">
    <property type="component" value="Chromosome 11"/>
</dbReference>
<evidence type="ECO:0000256" key="8">
    <source>
        <dbReference type="ARBA" id="ARBA00023277"/>
    </source>
</evidence>
<evidence type="ECO:0000313" key="13">
    <source>
        <dbReference type="EMBL" id="KAG1363316.1"/>
    </source>
</evidence>
<protein>
    <recommendedName>
        <fullName evidence="4">chitinase</fullName>
        <ecNumber evidence="4">3.2.1.14</ecNumber>
    </recommendedName>
</protein>
<dbReference type="PANTHER" id="PTHR31113">
    <property type="entry name" value="UPF0496 PROTEIN 3-RELATED"/>
    <property type="match status" value="1"/>
</dbReference>
<proteinExistence type="inferred from homology"/>
<evidence type="ECO:0000256" key="11">
    <source>
        <dbReference type="SAM" id="SignalP"/>
    </source>
</evidence>
<evidence type="ECO:0000256" key="7">
    <source>
        <dbReference type="ARBA" id="ARBA00023136"/>
    </source>
</evidence>
<keyword evidence="6" id="KW-1133">Transmembrane helix</keyword>
<dbReference type="GO" id="GO:0006032">
    <property type="term" value="P:chitin catabolic process"/>
    <property type="evidence" value="ECO:0007669"/>
    <property type="project" value="InterPro"/>
</dbReference>
<gene>
    <name evidence="13" type="ORF">COCNU_11G001430</name>
</gene>
<keyword evidence="14" id="KW-1185">Reference proteome</keyword>
<feature type="region of interest" description="Disordered" evidence="10">
    <location>
        <begin position="110"/>
        <end position="152"/>
    </location>
</feature>
<evidence type="ECO:0000256" key="2">
    <source>
        <dbReference type="ARBA" id="ARBA00004370"/>
    </source>
</evidence>
<dbReference type="Pfam" id="PF00182">
    <property type="entry name" value="Glyco_hydro_19"/>
    <property type="match status" value="1"/>
</dbReference>
<dbReference type="OrthoDB" id="1932397at2759"/>
<evidence type="ECO:0000256" key="3">
    <source>
        <dbReference type="ARBA" id="ARBA00009074"/>
    </source>
</evidence>
<feature type="domain" description="Glycoside hydrolase family 19 catalytic" evidence="12">
    <location>
        <begin position="53"/>
        <end position="122"/>
    </location>
</feature>
<keyword evidence="5" id="KW-0812">Transmembrane</keyword>
<dbReference type="GO" id="GO:0000272">
    <property type="term" value="P:polysaccharide catabolic process"/>
    <property type="evidence" value="ECO:0007669"/>
    <property type="project" value="UniProtKB-KW"/>
</dbReference>
<dbReference type="InterPro" id="IPR023346">
    <property type="entry name" value="Lysozyme-like_dom_sf"/>
</dbReference>
<keyword evidence="9" id="KW-0624">Polysaccharide degradation</keyword>
<keyword evidence="7" id="KW-0472">Membrane</keyword>
<accession>A0A8K0IN47</accession>
<dbReference type="InterPro" id="IPR000726">
    <property type="entry name" value="Glyco_hydro_19_cat"/>
</dbReference>
<reference evidence="13" key="1">
    <citation type="journal article" date="2017" name="Gigascience">
        <title>The genome draft of coconut (Cocos nucifera).</title>
        <authorList>
            <person name="Xiao Y."/>
            <person name="Xu P."/>
            <person name="Fan H."/>
            <person name="Baudouin L."/>
            <person name="Xia W."/>
            <person name="Bocs S."/>
            <person name="Xu J."/>
            <person name="Li Q."/>
            <person name="Guo A."/>
            <person name="Zhou L."/>
            <person name="Li J."/>
            <person name="Wu Y."/>
            <person name="Ma Z."/>
            <person name="Armero A."/>
            <person name="Issali A.E."/>
            <person name="Liu N."/>
            <person name="Peng M."/>
            <person name="Yang Y."/>
        </authorList>
    </citation>
    <scope>NUCLEOTIDE SEQUENCE</scope>
    <source>
        <tissue evidence="13">Spear leaf of Hainan Tall coconut</tissue>
    </source>
</reference>
<evidence type="ECO:0000256" key="1">
    <source>
        <dbReference type="ARBA" id="ARBA00000822"/>
    </source>
</evidence>
<feature type="signal peptide" evidence="11">
    <location>
        <begin position="1"/>
        <end position="20"/>
    </location>
</feature>
<keyword evidence="8" id="KW-0119">Carbohydrate metabolism</keyword>
<comment type="subcellular location">
    <subcellularLocation>
        <location evidence="2">Membrane</location>
    </subcellularLocation>
</comment>
<dbReference type="GO" id="GO:0016998">
    <property type="term" value="P:cell wall macromolecule catabolic process"/>
    <property type="evidence" value="ECO:0007669"/>
    <property type="project" value="InterPro"/>
</dbReference>
<evidence type="ECO:0000256" key="10">
    <source>
        <dbReference type="SAM" id="MobiDB-lite"/>
    </source>
</evidence>
<evidence type="ECO:0000259" key="12">
    <source>
        <dbReference type="Pfam" id="PF00182"/>
    </source>
</evidence>
<feature type="compositionally biased region" description="Low complexity" evidence="10">
    <location>
        <begin position="137"/>
        <end position="152"/>
    </location>
</feature>
<comment type="caution">
    <text evidence="13">The sequence shown here is derived from an EMBL/GenBank/DDBJ whole genome shotgun (WGS) entry which is preliminary data.</text>
</comment>
<sequence>MGRLAVAVVVVLVVLGVGEAKKKEKKVCNKGWECSGSKYCCNETITDYFQVYQFENLFSKRNAPVAHAVGFWDYQSFITAAAVYEPLGFGTTGGKHMGMREVAAFLGHVGSKTSSNKTETEDDDGGRNGRTRRQHQSPTSSTAPTPTLSAATSPAASINLSFEYTLNVQTNSYNEIWNKIHSGDGPARENDDVAPPSAAPSPDRLIAQVLLPDRASIQEALRSAPPSHLTRLVSSYFDSSESTSAACLSLRRAVDHARSLYAPISSLLDLLPSTSPSPTSAGSGPRPRLTPTQCDWVFDIFLEFDRLNNPFPAPSTGFQVMRRCFSELRKQLEYHLHKARRRHRLLHRATRGAAICLIGAATGAAVVALVIATHALAALVAGPAICLPPADLLAGPRRRAREHMAQLDAAARGTYVLNNDLDTIERLVARLHETVESDKKLVRLGLERGRGMRHPIEEVLRQLRKNHPSFLHQLDDLDEHICLFFAAVNRARSLLLWQIHQHQRHHRRGE</sequence>
<evidence type="ECO:0000256" key="4">
    <source>
        <dbReference type="ARBA" id="ARBA00012729"/>
    </source>
</evidence>